<dbReference type="PANTHER" id="PTHR30349">
    <property type="entry name" value="PHAGE INTEGRASE-RELATED"/>
    <property type="match status" value="1"/>
</dbReference>
<dbReference type="PROSITE" id="PS51898">
    <property type="entry name" value="TYR_RECOMBINASE"/>
    <property type="match status" value="1"/>
</dbReference>
<dbReference type="Pfam" id="PF14657">
    <property type="entry name" value="Arm-DNA-bind_4"/>
    <property type="match status" value="1"/>
</dbReference>
<dbReference type="CDD" id="cd01189">
    <property type="entry name" value="INT_ICEBs1_C_like"/>
    <property type="match status" value="1"/>
</dbReference>
<gene>
    <name evidence="7" type="ORF">FJ657_05250</name>
</gene>
<comment type="caution">
    <text evidence="7">The sequence shown here is derived from an EMBL/GenBank/DDBJ whole genome shotgun (WGS) entry which is preliminary data.</text>
</comment>
<dbReference type="InterPro" id="IPR028259">
    <property type="entry name" value="AP2-like_int_N"/>
</dbReference>
<sequence length="362" mass="40296">MATIEPYETKQGRRYRVRYRTPDRRQTDKRGFKTKREAELHLASVEVSKARGEFVDVSASRARVETLGADWLETQTHLKPSAFRSIEIAWRVHVEPRWGRVSVADVQHSEVQRWVSELSKSRSATTVIRAFGVLAAILDVAIRDRRLAANPARGVKLPRKRKRAHIYLSAEQVAKLAEQVGDQKLFILTLSYCGLRWGEATALRRCDIDLARRRLEVRLNAVEVGSEIVIGTPKSHEQRSVPFPPSLAEQFAAACDGKTANDLVFTGSKGQRLLRPKTDAGWFGTSVKRAGLERMTPHDLRHTAASLAVSAGANVKAVQRMLGHASATMTLDVYADLFEDDLDEVAIRLDEKLLASGAAALV</sequence>
<evidence type="ECO:0000259" key="5">
    <source>
        <dbReference type="PROSITE" id="PS51898"/>
    </source>
</evidence>
<dbReference type="RefSeq" id="WP_141162559.1">
    <property type="nucleotide sequence ID" value="NZ_VHQG01000001.1"/>
</dbReference>
<dbReference type="Proteomes" id="UP000316252">
    <property type="component" value="Unassembled WGS sequence"/>
</dbReference>
<dbReference type="InterPro" id="IPR044068">
    <property type="entry name" value="CB"/>
</dbReference>
<dbReference type="Gene3D" id="1.10.150.130">
    <property type="match status" value="1"/>
</dbReference>
<keyword evidence="8" id="KW-1185">Reference proteome</keyword>
<dbReference type="Gene3D" id="1.10.443.10">
    <property type="entry name" value="Intergrase catalytic core"/>
    <property type="match status" value="1"/>
</dbReference>
<dbReference type="Pfam" id="PF00589">
    <property type="entry name" value="Phage_integrase"/>
    <property type="match status" value="1"/>
</dbReference>
<protein>
    <submittedName>
        <fullName evidence="7">Site-specific integrase</fullName>
    </submittedName>
</protein>
<proteinExistence type="inferred from homology"/>
<organism evidence="7 8">
    <name type="scientific">Schumannella soli</name>
    <dbReference type="NCBI Taxonomy" id="2590779"/>
    <lineage>
        <taxon>Bacteria</taxon>
        <taxon>Bacillati</taxon>
        <taxon>Actinomycetota</taxon>
        <taxon>Actinomycetes</taxon>
        <taxon>Micrococcales</taxon>
        <taxon>Microbacteriaceae</taxon>
        <taxon>Schumannella</taxon>
    </lineage>
</organism>
<evidence type="ECO:0000313" key="8">
    <source>
        <dbReference type="Proteomes" id="UP000316252"/>
    </source>
</evidence>
<reference evidence="7 8" key="1">
    <citation type="submission" date="2019-06" db="EMBL/GenBank/DDBJ databases">
        <authorList>
            <person name="Li F."/>
        </authorList>
    </citation>
    <scope>NUCLEOTIDE SEQUENCE [LARGE SCALE GENOMIC DNA]</scope>
    <source>
        <strain evidence="7 8">10F1D-1</strain>
    </source>
</reference>
<dbReference type="InterPro" id="IPR002104">
    <property type="entry name" value="Integrase_catalytic"/>
</dbReference>
<dbReference type="GO" id="GO:0006310">
    <property type="term" value="P:DNA recombination"/>
    <property type="evidence" value="ECO:0007669"/>
    <property type="project" value="UniProtKB-KW"/>
</dbReference>
<dbReference type="AlphaFoldDB" id="A0A506XYM7"/>
<dbReference type="PANTHER" id="PTHR30349:SF64">
    <property type="entry name" value="PROPHAGE INTEGRASE INTD-RELATED"/>
    <property type="match status" value="1"/>
</dbReference>
<name>A0A506XYM7_9MICO</name>
<dbReference type="GO" id="GO:0003677">
    <property type="term" value="F:DNA binding"/>
    <property type="evidence" value="ECO:0007669"/>
    <property type="project" value="UniProtKB-UniRule"/>
</dbReference>
<dbReference type="SUPFAM" id="SSF56349">
    <property type="entry name" value="DNA breaking-rejoining enzymes"/>
    <property type="match status" value="1"/>
</dbReference>
<dbReference type="InterPro" id="IPR050090">
    <property type="entry name" value="Tyrosine_recombinase_XerCD"/>
</dbReference>
<keyword evidence="3" id="KW-0233">DNA recombination</keyword>
<dbReference type="InterPro" id="IPR011010">
    <property type="entry name" value="DNA_brk_join_enz"/>
</dbReference>
<dbReference type="EMBL" id="VHQG01000001">
    <property type="protein sequence ID" value="TPW78034.1"/>
    <property type="molecule type" value="Genomic_DNA"/>
</dbReference>
<dbReference type="InterPro" id="IPR013762">
    <property type="entry name" value="Integrase-like_cat_sf"/>
</dbReference>
<evidence type="ECO:0000256" key="4">
    <source>
        <dbReference type="PROSITE-ProRule" id="PRU01248"/>
    </source>
</evidence>
<dbReference type="PROSITE" id="PS51900">
    <property type="entry name" value="CB"/>
    <property type="match status" value="1"/>
</dbReference>
<evidence type="ECO:0000259" key="6">
    <source>
        <dbReference type="PROSITE" id="PS51900"/>
    </source>
</evidence>
<keyword evidence="2 4" id="KW-0238">DNA-binding</keyword>
<comment type="similarity">
    <text evidence="1">Belongs to the 'phage' integrase family.</text>
</comment>
<feature type="domain" description="Tyr recombinase" evidence="5">
    <location>
        <begin position="163"/>
        <end position="347"/>
    </location>
</feature>
<evidence type="ECO:0000256" key="1">
    <source>
        <dbReference type="ARBA" id="ARBA00008857"/>
    </source>
</evidence>
<dbReference type="OrthoDB" id="1822491at2"/>
<dbReference type="GO" id="GO:0015074">
    <property type="term" value="P:DNA integration"/>
    <property type="evidence" value="ECO:0007669"/>
    <property type="project" value="InterPro"/>
</dbReference>
<dbReference type="InterPro" id="IPR010998">
    <property type="entry name" value="Integrase_recombinase_N"/>
</dbReference>
<evidence type="ECO:0000256" key="2">
    <source>
        <dbReference type="ARBA" id="ARBA00023125"/>
    </source>
</evidence>
<feature type="domain" description="Core-binding (CB)" evidence="6">
    <location>
        <begin position="62"/>
        <end position="142"/>
    </location>
</feature>
<accession>A0A506XYM7</accession>
<evidence type="ECO:0000256" key="3">
    <source>
        <dbReference type="ARBA" id="ARBA00023172"/>
    </source>
</evidence>
<evidence type="ECO:0000313" key="7">
    <source>
        <dbReference type="EMBL" id="TPW78034.1"/>
    </source>
</evidence>